<dbReference type="GO" id="GO:0043565">
    <property type="term" value="F:sequence-specific DNA binding"/>
    <property type="evidence" value="ECO:0007669"/>
    <property type="project" value="InterPro"/>
</dbReference>
<accession>A0A248UNL1</accession>
<dbReference type="CDD" id="cd06124">
    <property type="entry name" value="cupin_NimR-like_N"/>
    <property type="match status" value="1"/>
</dbReference>
<dbReference type="InterPro" id="IPR009057">
    <property type="entry name" value="Homeodomain-like_sf"/>
</dbReference>
<dbReference type="InterPro" id="IPR018062">
    <property type="entry name" value="HTH_AraC-typ_CS"/>
</dbReference>
<proteinExistence type="predicted"/>
<evidence type="ECO:0000256" key="2">
    <source>
        <dbReference type="ARBA" id="ARBA00023015"/>
    </source>
</evidence>
<dbReference type="Gene3D" id="2.60.120.10">
    <property type="entry name" value="Jelly Rolls"/>
    <property type="match status" value="1"/>
</dbReference>
<name>A0A248UNL1_9HYPH</name>
<dbReference type="PRINTS" id="PR00032">
    <property type="entry name" value="HTHARAC"/>
</dbReference>
<keyword evidence="3" id="KW-0238">DNA-binding</keyword>
<dbReference type="PROSITE" id="PS01124">
    <property type="entry name" value="HTH_ARAC_FAMILY_2"/>
    <property type="match status" value="1"/>
</dbReference>
<keyword evidence="2" id="KW-0805">Transcription regulation</keyword>
<geneLocation type="plasmid" evidence="7 8">
    <name>unnamed1</name>
</geneLocation>
<evidence type="ECO:0000256" key="4">
    <source>
        <dbReference type="ARBA" id="ARBA00023159"/>
    </source>
</evidence>
<dbReference type="InterPro" id="IPR018060">
    <property type="entry name" value="HTH_AraC"/>
</dbReference>
<keyword evidence="1" id="KW-0678">Repressor</keyword>
<reference evidence="7 8" key="1">
    <citation type="submission" date="2017-07" db="EMBL/GenBank/DDBJ databases">
        <title>Phylogenetic study on the rhizospheric bacterium Ochrobactrum sp. A44.</title>
        <authorList>
            <person name="Krzyzanowska D.M."/>
            <person name="Ossowicki A."/>
            <person name="Rajewska M."/>
            <person name="Maciag T."/>
            <person name="Kaczynski Z."/>
            <person name="Czerwicka M."/>
            <person name="Jafra S."/>
        </authorList>
    </citation>
    <scope>NUCLEOTIDE SEQUENCE [LARGE SCALE GENOMIC DNA]</scope>
    <source>
        <strain evidence="7 8">A44</strain>
        <plasmid evidence="7 8">unnamed1</plasmid>
    </source>
</reference>
<sequence length="290" mass="32641">MAIVNTVIYKDLWWTGRYDICMCDDILTREDHKSSRKDQVAESRQSMIDKIAVVTKDAHRFSSIRHTHPQGQLIYAISGIVSVTTTEGTWVVPPSRAVWVPAGIQHETKSHVTVQFRALLIDLPEIRGLPSACTVVEVTPLLRELILRLSELVEKPRGADFSRSVKQLLLQELTSLPIEPLSLPIPRHAQLALLCEWLRSEPTATIGLHKAADLLHMSRSSFMRLFQRETTMSFACWRQQARLLHALPLLAEGQSILNVALACGYDSPSAFSAMFRRSLGRSPSEYFAET</sequence>
<dbReference type="InterPro" id="IPR011051">
    <property type="entry name" value="RmlC_Cupin_sf"/>
</dbReference>
<evidence type="ECO:0000259" key="6">
    <source>
        <dbReference type="PROSITE" id="PS01124"/>
    </source>
</evidence>
<dbReference type="FunFam" id="1.10.10.60:FF:000132">
    <property type="entry name" value="AraC family transcriptional regulator"/>
    <property type="match status" value="1"/>
</dbReference>
<dbReference type="InterPro" id="IPR020449">
    <property type="entry name" value="Tscrpt_reg_AraC-type_HTH"/>
</dbReference>
<dbReference type="PANTHER" id="PTHR11019:SF159">
    <property type="entry name" value="TRANSCRIPTIONAL REGULATOR-RELATED"/>
    <property type="match status" value="1"/>
</dbReference>
<dbReference type="SUPFAM" id="SSF51182">
    <property type="entry name" value="RmlC-like cupins"/>
    <property type="match status" value="1"/>
</dbReference>
<dbReference type="InterPro" id="IPR003313">
    <property type="entry name" value="AraC-bd"/>
</dbReference>
<dbReference type="EMBL" id="CP022605">
    <property type="protein sequence ID" value="ASV88268.1"/>
    <property type="molecule type" value="Genomic_DNA"/>
</dbReference>
<dbReference type="SMART" id="SM00342">
    <property type="entry name" value="HTH_ARAC"/>
    <property type="match status" value="1"/>
</dbReference>
<dbReference type="AlphaFoldDB" id="A0A248UNL1"/>
<dbReference type="Gene3D" id="1.10.10.60">
    <property type="entry name" value="Homeodomain-like"/>
    <property type="match status" value="1"/>
</dbReference>
<dbReference type="Proteomes" id="UP000215256">
    <property type="component" value="Plasmid unnamed1"/>
</dbReference>
<dbReference type="Pfam" id="PF02311">
    <property type="entry name" value="AraC_binding"/>
    <property type="match status" value="1"/>
</dbReference>
<dbReference type="SUPFAM" id="SSF46689">
    <property type="entry name" value="Homeodomain-like"/>
    <property type="match status" value="1"/>
</dbReference>
<evidence type="ECO:0000256" key="5">
    <source>
        <dbReference type="ARBA" id="ARBA00023163"/>
    </source>
</evidence>
<dbReference type="InterPro" id="IPR014710">
    <property type="entry name" value="RmlC-like_jellyroll"/>
</dbReference>
<evidence type="ECO:0000313" key="7">
    <source>
        <dbReference type="EMBL" id="ASV88268.1"/>
    </source>
</evidence>
<keyword evidence="7" id="KW-0614">Plasmid</keyword>
<keyword evidence="4" id="KW-0010">Activator</keyword>
<keyword evidence="5" id="KW-0804">Transcription</keyword>
<evidence type="ECO:0000256" key="1">
    <source>
        <dbReference type="ARBA" id="ARBA00022491"/>
    </source>
</evidence>
<protein>
    <submittedName>
        <fullName evidence="7">Helix-turn-helix domain protein</fullName>
    </submittedName>
</protein>
<evidence type="ECO:0000256" key="3">
    <source>
        <dbReference type="ARBA" id="ARBA00023125"/>
    </source>
</evidence>
<organism evidence="7 8">
    <name type="scientific">Ochrobactrum quorumnocens</name>
    <dbReference type="NCBI Taxonomy" id="271865"/>
    <lineage>
        <taxon>Bacteria</taxon>
        <taxon>Pseudomonadati</taxon>
        <taxon>Pseudomonadota</taxon>
        <taxon>Alphaproteobacteria</taxon>
        <taxon>Hyphomicrobiales</taxon>
        <taxon>Brucellaceae</taxon>
        <taxon>Brucella/Ochrobactrum group</taxon>
        <taxon>Ochrobactrum</taxon>
    </lineage>
</organism>
<feature type="domain" description="HTH araC/xylS-type" evidence="6">
    <location>
        <begin position="192"/>
        <end position="289"/>
    </location>
</feature>
<dbReference type="PROSITE" id="PS00041">
    <property type="entry name" value="HTH_ARAC_FAMILY_1"/>
    <property type="match status" value="1"/>
</dbReference>
<gene>
    <name evidence="7" type="ORF">CES85_3669</name>
</gene>
<dbReference type="KEGG" id="och:CES85_3669"/>
<dbReference type="PANTHER" id="PTHR11019">
    <property type="entry name" value="HTH-TYPE TRANSCRIPTIONAL REGULATOR NIMR"/>
    <property type="match status" value="1"/>
</dbReference>
<dbReference type="Pfam" id="PF12833">
    <property type="entry name" value="HTH_18"/>
    <property type="match status" value="1"/>
</dbReference>
<evidence type="ECO:0000313" key="8">
    <source>
        <dbReference type="Proteomes" id="UP000215256"/>
    </source>
</evidence>
<dbReference type="GO" id="GO:0003700">
    <property type="term" value="F:DNA-binding transcription factor activity"/>
    <property type="evidence" value="ECO:0007669"/>
    <property type="project" value="InterPro"/>
</dbReference>